<accession>A0A9D4APQ8</accession>
<evidence type="ECO:0000313" key="1">
    <source>
        <dbReference type="EMBL" id="KAH1166198.1"/>
    </source>
</evidence>
<organism evidence="1 2">
    <name type="scientific">Mauremys mutica</name>
    <name type="common">yellowpond turtle</name>
    <dbReference type="NCBI Taxonomy" id="74926"/>
    <lineage>
        <taxon>Eukaryota</taxon>
        <taxon>Metazoa</taxon>
        <taxon>Chordata</taxon>
        <taxon>Craniata</taxon>
        <taxon>Vertebrata</taxon>
        <taxon>Euteleostomi</taxon>
        <taxon>Archelosauria</taxon>
        <taxon>Testudinata</taxon>
        <taxon>Testudines</taxon>
        <taxon>Cryptodira</taxon>
        <taxon>Durocryptodira</taxon>
        <taxon>Testudinoidea</taxon>
        <taxon>Geoemydidae</taxon>
        <taxon>Geoemydinae</taxon>
        <taxon>Mauremys</taxon>
    </lineage>
</organism>
<dbReference type="EMBL" id="JAHDVG010000487">
    <property type="protein sequence ID" value="KAH1166198.1"/>
    <property type="molecule type" value="Genomic_DNA"/>
</dbReference>
<dbReference type="AlphaFoldDB" id="A0A9D4APQ8"/>
<keyword evidence="2" id="KW-1185">Reference proteome</keyword>
<evidence type="ECO:0000313" key="2">
    <source>
        <dbReference type="Proteomes" id="UP000827986"/>
    </source>
</evidence>
<proteinExistence type="predicted"/>
<dbReference type="Proteomes" id="UP000827986">
    <property type="component" value="Unassembled WGS sequence"/>
</dbReference>
<gene>
    <name evidence="1" type="ORF">KIL84_015370</name>
</gene>
<reference evidence="1" key="1">
    <citation type="submission" date="2021-09" db="EMBL/GenBank/DDBJ databases">
        <title>The genome of Mauremys mutica provides insights into the evolution of semi-aquatic lifestyle.</title>
        <authorList>
            <person name="Gong S."/>
            <person name="Gao Y."/>
        </authorList>
    </citation>
    <scope>NUCLEOTIDE SEQUENCE</scope>
    <source>
        <strain evidence="1">MM-2020</strain>
        <tissue evidence="1">Muscle</tissue>
    </source>
</reference>
<name>A0A9D4APQ8_9SAUR</name>
<protein>
    <submittedName>
        <fullName evidence="1">Uncharacterized protein</fullName>
    </submittedName>
</protein>
<sequence>MPSFSRQSLALENGRFCCYDNDGLKARSEEKSFRHKHPLSGRQSGLGTKVPEILAGGLPAPLPVTHSSAWQPQPIAHEICITQSSLGCTKFMLLLASCQQPFNGAEITL</sequence>
<comment type="caution">
    <text evidence="1">The sequence shown here is derived from an EMBL/GenBank/DDBJ whole genome shotgun (WGS) entry which is preliminary data.</text>
</comment>